<name>A0ABP6F0J2_9ACTN</name>
<dbReference type="InterPro" id="IPR032708">
    <property type="entry name" value="McjB_C"/>
</dbReference>
<keyword evidence="3" id="KW-1185">Reference proteome</keyword>
<dbReference type="NCBIfam" id="NF033537">
    <property type="entry name" value="lasso_biosyn_B2"/>
    <property type="match status" value="1"/>
</dbReference>
<dbReference type="Proteomes" id="UP001500994">
    <property type="component" value="Unassembled WGS sequence"/>
</dbReference>
<evidence type="ECO:0000313" key="2">
    <source>
        <dbReference type="EMBL" id="GAA2679647.1"/>
    </source>
</evidence>
<evidence type="ECO:0000259" key="1">
    <source>
        <dbReference type="Pfam" id="PF13471"/>
    </source>
</evidence>
<dbReference type="InterPro" id="IPR053521">
    <property type="entry name" value="McjB-like"/>
</dbReference>
<dbReference type="Pfam" id="PF13471">
    <property type="entry name" value="Transglut_core3"/>
    <property type="match status" value="1"/>
</dbReference>
<reference evidence="3" key="1">
    <citation type="journal article" date="2019" name="Int. J. Syst. Evol. Microbiol.">
        <title>The Global Catalogue of Microorganisms (GCM) 10K type strain sequencing project: providing services to taxonomists for standard genome sequencing and annotation.</title>
        <authorList>
            <consortium name="The Broad Institute Genomics Platform"/>
            <consortium name="The Broad Institute Genome Sequencing Center for Infectious Disease"/>
            <person name="Wu L."/>
            <person name="Ma J."/>
        </authorList>
    </citation>
    <scope>NUCLEOTIDE SEQUENCE [LARGE SCALE GENOMIC DNA]</scope>
    <source>
        <strain evidence="3">JCM 16374</strain>
    </source>
</reference>
<evidence type="ECO:0000313" key="3">
    <source>
        <dbReference type="Proteomes" id="UP001500994"/>
    </source>
</evidence>
<feature type="domain" description="Microcin J25-processing protein McjB C-terminal" evidence="1">
    <location>
        <begin position="30"/>
        <end position="128"/>
    </location>
</feature>
<comment type="caution">
    <text evidence="2">The sequence shown here is derived from an EMBL/GenBank/DDBJ whole genome shotgun (WGS) entry which is preliminary data.</text>
</comment>
<proteinExistence type="predicted"/>
<sequence>MTSMEAYSTVRIGTYPERLAAAAGLALALVLLHRPLRRKVRFRYTVRGARLARRIGHRDLDPARAEALVDAVRHTARLWPGRAACMETSLGAVLAAALLGHRLNWCLGVRFQPPPVEYHAWAEMPWGGPVGEYTAGGWHQHTALTIWDVLDAAAGSPWGFSQWDTDDPEGEDVRIGSVGQLSVIYFANRALRHLSVLDIVWLG</sequence>
<accession>A0ABP6F0J2</accession>
<dbReference type="EMBL" id="BAAARK010000024">
    <property type="protein sequence ID" value="GAA2679647.1"/>
    <property type="molecule type" value="Genomic_DNA"/>
</dbReference>
<organism evidence="2 3">
    <name type="scientific">Streptomyces lunalinharesii</name>
    <dbReference type="NCBI Taxonomy" id="333384"/>
    <lineage>
        <taxon>Bacteria</taxon>
        <taxon>Bacillati</taxon>
        <taxon>Actinomycetota</taxon>
        <taxon>Actinomycetes</taxon>
        <taxon>Kitasatosporales</taxon>
        <taxon>Streptomycetaceae</taxon>
        <taxon>Streptomyces</taxon>
    </lineage>
</organism>
<protein>
    <recommendedName>
        <fullName evidence="1">Microcin J25-processing protein McjB C-terminal domain-containing protein</fullName>
    </recommendedName>
</protein>
<gene>
    <name evidence="2" type="ORF">GCM10009864_59950</name>
</gene>